<feature type="transmembrane region" description="Helical" evidence="1">
    <location>
        <begin position="249"/>
        <end position="272"/>
    </location>
</feature>
<dbReference type="EMBL" id="JBHPBY010000397">
    <property type="protein sequence ID" value="MFC1852966.1"/>
    <property type="molecule type" value="Genomic_DNA"/>
</dbReference>
<feature type="transmembrane region" description="Helical" evidence="1">
    <location>
        <begin position="153"/>
        <end position="173"/>
    </location>
</feature>
<keyword evidence="3" id="KW-1185">Reference proteome</keyword>
<dbReference type="Proteomes" id="UP001594351">
    <property type="component" value="Unassembled WGS sequence"/>
</dbReference>
<keyword evidence="1" id="KW-0472">Membrane</keyword>
<name>A0ABV6Z3D9_UNCC1</name>
<feature type="transmembrane region" description="Helical" evidence="1">
    <location>
        <begin position="215"/>
        <end position="237"/>
    </location>
</feature>
<evidence type="ECO:0000256" key="1">
    <source>
        <dbReference type="SAM" id="Phobius"/>
    </source>
</evidence>
<gene>
    <name evidence="2" type="ORF">ACFL27_22435</name>
</gene>
<comment type="caution">
    <text evidence="2">The sequence shown here is derived from an EMBL/GenBank/DDBJ whole genome shotgun (WGS) entry which is preliminary data.</text>
</comment>
<accession>A0ABV6Z3D9</accession>
<organism evidence="2 3">
    <name type="scientific">candidate division CSSED10-310 bacterium</name>
    <dbReference type="NCBI Taxonomy" id="2855610"/>
    <lineage>
        <taxon>Bacteria</taxon>
        <taxon>Bacteria division CSSED10-310</taxon>
    </lineage>
</organism>
<sequence length="273" mass="31115">MDSDQIEAGSENQDKQNHGASCQNCGRQLVGEFCHHCGQQHIAERLSIKLLVKWVTKPVLNLDRGLGLTVYELFVDPGGMARRYIAGQRKKYTNPFVYLFLWTAIALMANSLFFSDVRADVRNSLKEAYQNLQIFSAVQLEAYVDAAIRLDTYSAQVLILLSIPLAFFLKLTFRKKTSYNLAEIFVFNIFIIGQVKLIDIFLILVISFFQLSFNSYLYSTFTLMTVGFIYGGIGFFGRSFWGVLRIVTALIVGYLLYSLVMLTILITFVLLFY</sequence>
<dbReference type="InterPro" id="IPR022134">
    <property type="entry name" value="DUF3667"/>
</dbReference>
<feature type="transmembrane region" description="Helical" evidence="1">
    <location>
        <begin position="96"/>
        <end position="114"/>
    </location>
</feature>
<proteinExistence type="predicted"/>
<reference evidence="2 3" key="1">
    <citation type="submission" date="2024-09" db="EMBL/GenBank/DDBJ databases">
        <title>Laminarin stimulates single cell rates of sulfate reduction while oxygen inhibits transcriptomic activity in coastal marine sediment.</title>
        <authorList>
            <person name="Lindsay M."/>
            <person name="Orcutt B."/>
            <person name="Emerson D."/>
            <person name="Stepanauskas R."/>
            <person name="D'Angelo T."/>
        </authorList>
    </citation>
    <scope>NUCLEOTIDE SEQUENCE [LARGE SCALE GENOMIC DNA]</scope>
    <source>
        <strain evidence="2">SAG AM-311-K15</strain>
    </source>
</reference>
<dbReference type="Pfam" id="PF12412">
    <property type="entry name" value="DUF3667"/>
    <property type="match status" value="1"/>
</dbReference>
<evidence type="ECO:0000313" key="2">
    <source>
        <dbReference type="EMBL" id="MFC1852966.1"/>
    </source>
</evidence>
<protein>
    <submittedName>
        <fullName evidence="2">DUF3667 domain-containing protein</fullName>
    </submittedName>
</protein>
<feature type="transmembrane region" description="Helical" evidence="1">
    <location>
        <begin position="185"/>
        <end position="209"/>
    </location>
</feature>
<keyword evidence="1" id="KW-1133">Transmembrane helix</keyword>
<evidence type="ECO:0000313" key="3">
    <source>
        <dbReference type="Proteomes" id="UP001594351"/>
    </source>
</evidence>
<keyword evidence="1" id="KW-0812">Transmembrane</keyword>